<evidence type="ECO:0000313" key="11">
    <source>
        <dbReference type="EMBL" id="KKQ91144.1"/>
    </source>
</evidence>
<dbReference type="GO" id="GO:0019843">
    <property type="term" value="F:rRNA binding"/>
    <property type="evidence" value="ECO:0007669"/>
    <property type="project" value="UniProtKB-UniRule"/>
</dbReference>
<evidence type="ECO:0000256" key="3">
    <source>
        <dbReference type="ARBA" id="ARBA00022884"/>
    </source>
</evidence>
<dbReference type="GO" id="GO:0022625">
    <property type="term" value="C:cytosolic large ribosomal subunit"/>
    <property type="evidence" value="ECO:0007669"/>
    <property type="project" value="TreeGrafter"/>
</dbReference>
<dbReference type="PANTHER" id="PTHR13501:SF8">
    <property type="entry name" value="LARGE RIBOSOMAL SUBUNIT PROTEIN UL22M"/>
    <property type="match status" value="1"/>
</dbReference>
<comment type="subunit">
    <text evidence="7 9">Part of the 50S ribosomal subunit.</text>
</comment>
<evidence type="ECO:0000256" key="7">
    <source>
        <dbReference type="HAMAP-Rule" id="MF_01331"/>
    </source>
</evidence>
<keyword evidence="2 7" id="KW-0699">rRNA-binding</keyword>
<dbReference type="InterPro" id="IPR018260">
    <property type="entry name" value="Ribosomal_uL22_CS"/>
</dbReference>
<dbReference type="Gene3D" id="3.90.470.10">
    <property type="entry name" value="Ribosomal protein L22/L17"/>
    <property type="match status" value="1"/>
</dbReference>
<protein>
    <recommendedName>
        <fullName evidence="6 7">Large ribosomal subunit protein uL22</fullName>
    </recommendedName>
</protein>
<dbReference type="PATRIC" id="fig|1618611.3.peg.267"/>
<comment type="function">
    <text evidence="7 10">This protein binds specifically to 23S rRNA; its binding is stimulated by other ribosomal proteins, e.g., L4, L17, and L20. It is important during the early stages of 50S assembly. It makes multiple contacts with different domains of the 23S rRNA in the assembled 50S subunit and ribosome.</text>
</comment>
<evidence type="ECO:0000256" key="5">
    <source>
        <dbReference type="ARBA" id="ARBA00023274"/>
    </source>
</evidence>
<gene>
    <name evidence="7" type="primary">rplV</name>
    <name evidence="11" type="ORF">UT16_C0023G0004</name>
</gene>
<dbReference type="GO" id="GO:0006412">
    <property type="term" value="P:translation"/>
    <property type="evidence" value="ECO:0007669"/>
    <property type="project" value="UniProtKB-UniRule"/>
</dbReference>
<dbReference type="InterPro" id="IPR005727">
    <property type="entry name" value="Ribosomal_uL22_bac/chlpt-type"/>
</dbReference>
<dbReference type="InterPro" id="IPR047867">
    <property type="entry name" value="Ribosomal_uL22_bac/org-type"/>
</dbReference>
<evidence type="ECO:0000256" key="10">
    <source>
        <dbReference type="RuleBase" id="RU004008"/>
    </source>
</evidence>
<keyword evidence="3 7" id="KW-0694">RNA-binding</keyword>
<sequence length="174" mass="19782">MQYKFHLNNLRIAPRKVRLVANLIKKSSALSAQALLKFQNKKAALPILKLLKSAVSSAANNFNLSSENLYIANIFVDEGQKLKRFRPRAFGRAGAIHKKTSHITLILEERISAAKKRKKPIKTKVVKEGGMPEVKGKIETETFKIPRKEIIKEIKPVRKIEGFARRIFRRKAIG</sequence>
<dbReference type="NCBIfam" id="TIGR01044">
    <property type="entry name" value="rplV_bact"/>
    <property type="match status" value="1"/>
</dbReference>
<keyword evidence="4 7" id="KW-0689">Ribosomal protein</keyword>
<dbReference type="CDD" id="cd00336">
    <property type="entry name" value="Ribosomal_L22"/>
    <property type="match status" value="1"/>
</dbReference>
<comment type="similarity">
    <text evidence="1 7 8">Belongs to the universal ribosomal protein uL22 family.</text>
</comment>
<evidence type="ECO:0000256" key="6">
    <source>
        <dbReference type="ARBA" id="ARBA00035207"/>
    </source>
</evidence>
<dbReference type="PANTHER" id="PTHR13501">
    <property type="entry name" value="CHLOROPLAST 50S RIBOSOMAL PROTEIN L22-RELATED"/>
    <property type="match status" value="1"/>
</dbReference>
<comment type="caution">
    <text evidence="11">The sequence shown here is derived from an EMBL/GenBank/DDBJ whole genome shotgun (WGS) entry which is preliminary data.</text>
</comment>
<evidence type="ECO:0000256" key="9">
    <source>
        <dbReference type="RuleBase" id="RU004006"/>
    </source>
</evidence>
<dbReference type="AlphaFoldDB" id="A0A0G0NZ72"/>
<dbReference type="GO" id="GO:0003735">
    <property type="term" value="F:structural constituent of ribosome"/>
    <property type="evidence" value="ECO:0007669"/>
    <property type="project" value="InterPro"/>
</dbReference>
<dbReference type="SUPFAM" id="SSF54843">
    <property type="entry name" value="Ribosomal protein L22"/>
    <property type="match status" value="1"/>
</dbReference>
<name>A0A0G0NZ72_9BACT</name>
<evidence type="ECO:0000256" key="4">
    <source>
        <dbReference type="ARBA" id="ARBA00022980"/>
    </source>
</evidence>
<organism evidence="11 12">
    <name type="scientific">Candidatus Azambacteria bacterium GW2011_GWA2_39_10</name>
    <dbReference type="NCBI Taxonomy" id="1618611"/>
    <lineage>
        <taxon>Bacteria</taxon>
        <taxon>Candidatus Azamiibacteriota</taxon>
    </lineage>
</organism>
<dbReference type="Proteomes" id="UP000034706">
    <property type="component" value="Unassembled WGS sequence"/>
</dbReference>
<comment type="function">
    <text evidence="7">The globular domain of the protein is located near the polypeptide exit tunnel on the outside of the subunit, while an extended beta-hairpin is found that lines the wall of the exit tunnel in the center of the 70S ribosome.</text>
</comment>
<dbReference type="InterPro" id="IPR036394">
    <property type="entry name" value="Ribosomal_uL22_sf"/>
</dbReference>
<dbReference type="PROSITE" id="PS00464">
    <property type="entry name" value="RIBOSOMAL_L22"/>
    <property type="match status" value="1"/>
</dbReference>
<evidence type="ECO:0000256" key="1">
    <source>
        <dbReference type="ARBA" id="ARBA00009451"/>
    </source>
</evidence>
<dbReference type="Pfam" id="PF00237">
    <property type="entry name" value="Ribosomal_L22"/>
    <property type="match status" value="1"/>
</dbReference>
<dbReference type="EMBL" id="LBVT01000023">
    <property type="protein sequence ID" value="KKQ91144.1"/>
    <property type="molecule type" value="Genomic_DNA"/>
</dbReference>
<keyword evidence="5 7" id="KW-0687">Ribonucleoprotein</keyword>
<evidence type="ECO:0000256" key="8">
    <source>
        <dbReference type="RuleBase" id="RU004005"/>
    </source>
</evidence>
<dbReference type="HAMAP" id="MF_01331_B">
    <property type="entry name" value="Ribosomal_uL22_B"/>
    <property type="match status" value="1"/>
</dbReference>
<proteinExistence type="inferred from homology"/>
<accession>A0A0G0NZ72</accession>
<reference evidence="11 12" key="1">
    <citation type="journal article" date="2015" name="Nature">
        <title>rRNA introns, odd ribosomes, and small enigmatic genomes across a large radiation of phyla.</title>
        <authorList>
            <person name="Brown C.T."/>
            <person name="Hug L.A."/>
            <person name="Thomas B.C."/>
            <person name="Sharon I."/>
            <person name="Castelle C.J."/>
            <person name="Singh A."/>
            <person name="Wilkins M.J."/>
            <person name="Williams K.H."/>
            <person name="Banfield J.F."/>
        </authorList>
    </citation>
    <scope>NUCLEOTIDE SEQUENCE [LARGE SCALE GENOMIC DNA]</scope>
</reference>
<evidence type="ECO:0000256" key="2">
    <source>
        <dbReference type="ARBA" id="ARBA00022730"/>
    </source>
</evidence>
<evidence type="ECO:0000313" key="12">
    <source>
        <dbReference type="Proteomes" id="UP000034706"/>
    </source>
</evidence>
<dbReference type="InterPro" id="IPR001063">
    <property type="entry name" value="Ribosomal_uL22"/>
</dbReference>